<evidence type="ECO:0000313" key="2">
    <source>
        <dbReference type="Proteomes" id="UP000011607"/>
    </source>
</evidence>
<dbReference type="EMBL" id="AOMA01000009">
    <property type="protein sequence ID" value="EMA46444.1"/>
    <property type="molecule type" value="Genomic_DNA"/>
</dbReference>
<sequence length="98" mass="10191">MAVSPSESFILEGAPREGCSGGLQAKENDARIVTGETAGSVGSSFEGGSGLTIVSESEVDIGVDGVLSRCEVRGAGFDVRRSRVRELESQDYPPDTVL</sequence>
<organism evidence="1 2">
    <name type="scientific">Halobiforma nitratireducens JCM 10879</name>
    <dbReference type="NCBI Taxonomy" id="1227454"/>
    <lineage>
        <taxon>Archaea</taxon>
        <taxon>Methanobacteriati</taxon>
        <taxon>Methanobacteriota</taxon>
        <taxon>Stenosarchaea group</taxon>
        <taxon>Halobacteria</taxon>
        <taxon>Halobacteriales</taxon>
        <taxon>Natrialbaceae</taxon>
        <taxon>Halobiforma</taxon>
    </lineage>
</organism>
<dbReference type="AlphaFoldDB" id="M0MNY4"/>
<comment type="caution">
    <text evidence="1">The sequence shown here is derived from an EMBL/GenBank/DDBJ whole genome shotgun (WGS) entry which is preliminary data.</text>
</comment>
<proteinExistence type="predicted"/>
<gene>
    <name evidence="1" type="ORF">C446_01203</name>
</gene>
<accession>M0MNY4</accession>
<dbReference type="Proteomes" id="UP000011607">
    <property type="component" value="Unassembled WGS sequence"/>
</dbReference>
<evidence type="ECO:0000313" key="1">
    <source>
        <dbReference type="EMBL" id="EMA46444.1"/>
    </source>
</evidence>
<name>M0MNY4_9EURY</name>
<protein>
    <submittedName>
        <fullName evidence="1">Uncharacterized protein</fullName>
    </submittedName>
</protein>
<reference evidence="1 2" key="1">
    <citation type="journal article" date="2014" name="PLoS Genet.">
        <title>Phylogenetically driven sequencing of extremely halophilic archaea reveals strategies for static and dynamic osmo-response.</title>
        <authorList>
            <person name="Becker E.A."/>
            <person name="Seitzer P.M."/>
            <person name="Tritt A."/>
            <person name="Larsen D."/>
            <person name="Krusor M."/>
            <person name="Yao A.I."/>
            <person name="Wu D."/>
            <person name="Madern D."/>
            <person name="Eisen J.A."/>
            <person name="Darling A.E."/>
            <person name="Facciotti M.T."/>
        </authorList>
    </citation>
    <scope>NUCLEOTIDE SEQUENCE [LARGE SCALE GENOMIC DNA]</scope>
    <source>
        <strain evidence="1 2">JCM 10879</strain>
    </source>
</reference>
<keyword evidence="2" id="KW-1185">Reference proteome</keyword>